<evidence type="ECO:0000313" key="1">
    <source>
        <dbReference type="EMBL" id="KAJ7550686.1"/>
    </source>
</evidence>
<reference evidence="2" key="1">
    <citation type="journal article" date="2024" name="Proc. Natl. Acad. Sci. U.S.A.">
        <title>Extraordinary preservation of gene collinearity over three hundred million years revealed in homosporous lycophytes.</title>
        <authorList>
            <person name="Li C."/>
            <person name="Wickell D."/>
            <person name="Kuo L.Y."/>
            <person name="Chen X."/>
            <person name="Nie B."/>
            <person name="Liao X."/>
            <person name="Peng D."/>
            <person name="Ji J."/>
            <person name="Jenkins J."/>
            <person name="Williams M."/>
            <person name="Shu S."/>
            <person name="Plott C."/>
            <person name="Barry K."/>
            <person name="Rajasekar S."/>
            <person name="Grimwood J."/>
            <person name="Han X."/>
            <person name="Sun S."/>
            <person name="Hou Z."/>
            <person name="He W."/>
            <person name="Dai G."/>
            <person name="Sun C."/>
            <person name="Schmutz J."/>
            <person name="Leebens-Mack J.H."/>
            <person name="Li F.W."/>
            <person name="Wang L."/>
        </authorList>
    </citation>
    <scope>NUCLEOTIDE SEQUENCE [LARGE SCALE GENOMIC DNA]</scope>
    <source>
        <strain evidence="2">cv. PW_Plant_1</strain>
    </source>
</reference>
<name>A0ACC2D8Y9_DIPCM</name>
<sequence>MKGHCERMSQQWWRVIRLFFHNGSYRVKLVCGVLLVLAILWLANRASFIMGWHYDPNEPKLQGSRYRYTVLLNTWKRDDLLKQSVAHYSSCKGVDAIRVIWSEIEPPSESLLLTLSASVFSSSKTLQRIPEFRVDLHDDDNLNNRFKPIEGLETEAVFSIDDDVIVPCPTLELAFSVWLSAPESMVGFVPRMHWTDSKRHDTSYRYGGWWSVWWTGTYSMVLTKAAFFHKKYLDLYTYHLPPTIREYVRSERNCEDIAMSFLIANATGAPPFWVKGRIYEIGSTGISSLTGHNHRRTHCLNYFSALFGRMPLVASNVKVVPAYQEWFW</sequence>
<evidence type="ECO:0000313" key="2">
    <source>
        <dbReference type="Proteomes" id="UP001162992"/>
    </source>
</evidence>
<proteinExistence type="predicted"/>
<gene>
    <name evidence="1" type="ORF">O6H91_07G112600</name>
</gene>
<protein>
    <submittedName>
        <fullName evidence="1">Uncharacterized protein</fullName>
    </submittedName>
</protein>
<dbReference type="Proteomes" id="UP001162992">
    <property type="component" value="Chromosome 7"/>
</dbReference>
<accession>A0ACC2D8Y9</accession>
<comment type="caution">
    <text evidence="1">The sequence shown here is derived from an EMBL/GenBank/DDBJ whole genome shotgun (WGS) entry which is preliminary data.</text>
</comment>
<organism evidence="1 2">
    <name type="scientific">Diphasiastrum complanatum</name>
    <name type="common">Issler's clubmoss</name>
    <name type="synonym">Lycopodium complanatum</name>
    <dbReference type="NCBI Taxonomy" id="34168"/>
    <lineage>
        <taxon>Eukaryota</taxon>
        <taxon>Viridiplantae</taxon>
        <taxon>Streptophyta</taxon>
        <taxon>Embryophyta</taxon>
        <taxon>Tracheophyta</taxon>
        <taxon>Lycopodiopsida</taxon>
        <taxon>Lycopodiales</taxon>
        <taxon>Lycopodiaceae</taxon>
        <taxon>Lycopodioideae</taxon>
        <taxon>Diphasiastrum</taxon>
    </lineage>
</organism>
<keyword evidence="2" id="KW-1185">Reference proteome</keyword>
<dbReference type="EMBL" id="CM055098">
    <property type="protein sequence ID" value="KAJ7550686.1"/>
    <property type="molecule type" value="Genomic_DNA"/>
</dbReference>